<feature type="compositionally biased region" description="Polar residues" evidence="1">
    <location>
        <begin position="344"/>
        <end position="356"/>
    </location>
</feature>
<evidence type="ECO:0000256" key="1">
    <source>
        <dbReference type="SAM" id="MobiDB-lite"/>
    </source>
</evidence>
<dbReference type="PANTHER" id="PTHR31097">
    <property type="entry name" value="SI:DKEY-276J7.1"/>
    <property type="match status" value="1"/>
</dbReference>
<reference evidence="2" key="1">
    <citation type="submission" date="2025-08" db="UniProtKB">
        <authorList>
            <consortium name="Ensembl"/>
        </authorList>
    </citation>
    <scope>IDENTIFICATION</scope>
</reference>
<organism evidence="2 3">
    <name type="scientific">Dromaius novaehollandiae</name>
    <name type="common">Emu</name>
    <dbReference type="NCBI Taxonomy" id="8790"/>
    <lineage>
        <taxon>Eukaryota</taxon>
        <taxon>Metazoa</taxon>
        <taxon>Chordata</taxon>
        <taxon>Craniata</taxon>
        <taxon>Vertebrata</taxon>
        <taxon>Euteleostomi</taxon>
        <taxon>Archelosauria</taxon>
        <taxon>Archosauria</taxon>
        <taxon>Dinosauria</taxon>
        <taxon>Saurischia</taxon>
        <taxon>Theropoda</taxon>
        <taxon>Coelurosauria</taxon>
        <taxon>Aves</taxon>
        <taxon>Palaeognathae</taxon>
        <taxon>Casuariiformes</taxon>
        <taxon>Dromaiidae</taxon>
        <taxon>Dromaius</taxon>
    </lineage>
</organism>
<dbReference type="InterPro" id="IPR040247">
    <property type="entry name" value="DUF5524"/>
</dbReference>
<accession>A0A8C4J392</accession>
<feature type="region of interest" description="Disordered" evidence="1">
    <location>
        <begin position="301"/>
        <end position="356"/>
    </location>
</feature>
<dbReference type="AlphaFoldDB" id="A0A8C4J392"/>
<dbReference type="Ensembl" id="ENSDNVT00000004312.1">
    <property type="protein sequence ID" value="ENSDNVP00000003585.1"/>
    <property type="gene ID" value="ENSDNVG00000002526.1"/>
</dbReference>
<proteinExistence type="predicted"/>
<dbReference type="Pfam" id="PF17662">
    <property type="entry name" value="DUF5524"/>
    <property type="match status" value="1"/>
</dbReference>
<keyword evidence="3" id="KW-1185">Reference proteome</keyword>
<sequence length="356" mass="40739">MEVNGTLHFHQSVSQSLLLPWRRCTSDWSFLFFRAWQGVLFYVILEISSESSNFFLRGREGIGFLHGLWSDLKCGVDRLLFLISEWYYHMPLKQPEKLVNSEIPLPPTSQIPGLSDLAEPHNEKMFGGRRKWIKDTDSEYVKLAKQGGQPDLLKHYTPVTRKSSPVAYAAPDWYSHRSNPPTTNEPNYVSMIPDYMIHEEFKGGDHHSNNYETRRAPFDFDMKSVWERDAEDKENIEKKKVKLPAINPKYPSRMQNVSTNKEFSGKNKLTFPPMPAQRNGEAVNFSKLISNGYGADWIQQRTEREKKAQQISESSEQSKGKTIASGLSPSPTPNTFIFFIADSEPSQPETAPASNK</sequence>
<dbReference type="Proteomes" id="UP000694423">
    <property type="component" value="Unplaced"/>
</dbReference>
<reference evidence="2" key="2">
    <citation type="submission" date="2025-09" db="UniProtKB">
        <authorList>
            <consortium name="Ensembl"/>
        </authorList>
    </citation>
    <scope>IDENTIFICATION</scope>
</reference>
<evidence type="ECO:0000313" key="3">
    <source>
        <dbReference type="Proteomes" id="UP000694423"/>
    </source>
</evidence>
<name>A0A8C4J392_DRONO</name>
<protein>
    <submittedName>
        <fullName evidence="2">Uncharacterized protein</fullName>
    </submittedName>
</protein>
<dbReference type="PANTHER" id="PTHR31097:SF2">
    <property type="entry name" value="CHROMOSOME 7 OPEN READING FRAME 57"/>
    <property type="match status" value="1"/>
</dbReference>
<evidence type="ECO:0000313" key="2">
    <source>
        <dbReference type="Ensembl" id="ENSDNVP00000003585.1"/>
    </source>
</evidence>
<gene>
    <name evidence="2" type="primary">C2H7orf57</name>
</gene>
<feature type="compositionally biased region" description="Polar residues" evidence="1">
    <location>
        <begin position="325"/>
        <end position="335"/>
    </location>
</feature>